<protein>
    <recommendedName>
        <fullName evidence="3">USP domain-containing protein</fullName>
    </recommendedName>
</protein>
<keyword evidence="2" id="KW-1185">Reference proteome</keyword>
<dbReference type="Proteomes" id="UP000683925">
    <property type="component" value="Unassembled WGS sequence"/>
</dbReference>
<dbReference type="OrthoDB" id="73004at2759"/>
<dbReference type="AlphaFoldDB" id="A0A8S1VRB6"/>
<reference evidence="1" key="1">
    <citation type="submission" date="2021-01" db="EMBL/GenBank/DDBJ databases">
        <authorList>
            <consortium name="Genoscope - CEA"/>
            <person name="William W."/>
        </authorList>
    </citation>
    <scope>NUCLEOTIDE SEQUENCE</scope>
</reference>
<gene>
    <name evidence="1" type="ORF">POCTA_138.1.T0710196</name>
</gene>
<organism evidence="1 2">
    <name type="scientific">Paramecium octaurelia</name>
    <dbReference type="NCBI Taxonomy" id="43137"/>
    <lineage>
        <taxon>Eukaryota</taxon>
        <taxon>Sar</taxon>
        <taxon>Alveolata</taxon>
        <taxon>Ciliophora</taxon>
        <taxon>Intramacronucleata</taxon>
        <taxon>Oligohymenophorea</taxon>
        <taxon>Peniculida</taxon>
        <taxon>Parameciidae</taxon>
        <taxon>Paramecium</taxon>
    </lineage>
</organism>
<evidence type="ECO:0000313" key="2">
    <source>
        <dbReference type="Proteomes" id="UP000683925"/>
    </source>
</evidence>
<evidence type="ECO:0000313" key="1">
    <source>
        <dbReference type="EMBL" id="CAD8178665.1"/>
    </source>
</evidence>
<name>A0A8S1VRB6_PAROT</name>
<proteinExistence type="predicted"/>
<accession>A0A8S1VRB6</accession>
<comment type="caution">
    <text evidence="1">The sequence shown here is derived from an EMBL/GenBank/DDBJ whole genome shotgun (WGS) entry which is preliminary data.</text>
</comment>
<sequence length="95" mass="10628">MGLCTSKDAVSESSIRRVHPLNMENSVVLTINYAKIPNKFKRLPQNKSCGLIGLQNLGNTCYINAVDSLILIQGYLMPIEYITTYRIFSIESSQS</sequence>
<dbReference type="EMBL" id="CAJJDP010000070">
    <property type="protein sequence ID" value="CAD8178665.1"/>
    <property type="molecule type" value="Genomic_DNA"/>
</dbReference>
<evidence type="ECO:0008006" key="3">
    <source>
        <dbReference type="Google" id="ProtNLM"/>
    </source>
</evidence>